<evidence type="ECO:0000313" key="10">
    <source>
        <dbReference type="Proteomes" id="UP000050164"/>
    </source>
</evidence>
<dbReference type="Proteomes" id="UP000046680">
    <property type="component" value="Unassembled WGS sequence"/>
</dbReference>
<gene>
    <name evidence="1" type="ORF">ERS007657_03527</name>
    <name evidence="4" type="ORF">ERS007661_00691</name>
    <name evidence="5" type="ORF">ERS007720_00389</name>
    <name evidence="2" type="ORF">ERS027646_01776</name>
    <name evidence="3" type="ORF">ERS027659_03708</name>
</gene>
<organism evidence="1 8">
    <name type="scientific">Mycobacterium tuberculosis</name>
    <dbReference type="NCBI Taxonomy" id="1773"/>
    <lineage>
        <taxon>Bacteria</taxon>
        <taxon>Bacillati</taxon>
        <taxon>Actinomycetota</taxon>
        <taxon>Actinomycetes</taxon>
        <taxon>Mycobacteriales</taxon>
        <taxon>Mycobacteriaceae</taxon>
        <taxon>Mycobacterium</taxon>
        <taxon>Mycobacterium tuberculosis complex</taxon>
    </lineage>
</organism>
<sequence length="84" mass="8777">MPNIETVDVTNTDMVVCIDNTNTRPMVMTTVQTASASGIAAAANEPKTATRTIRMIGRFQRSALAISCLVFAAAAADSAPCPMT</sequence>
<evidence type="ECO:0000313" key="7">
    <source>
        <dbReference type="Proteomes" id="UP000044938"/>
    </source>
</evidence>
<dbReference type="EMBL" id="CNGE01000283">
    <property type="protein sequence ID" value="CKS39346.1"/>
    <property type="molecule type" value="Genomic_DNA"/>
</dbReference>
<dbReference type="Proteomes" id="UP000048948">
    <property type="component" value="Unassembled WGS sequence"/>
</dbReference>
<dbReference type="Proteomes" id="UP000044938">
    <property type="component" value="Unassembled WGS sequence"/>
</dbReference>
<evidence type="ECO:0000313" key="8">
    <source>
        <dbReference type="Proteomes" id="UP000046680"/>
    </source>
</evidence>
<reference evidence="6 7" key="1">
    <citation type="submission" date="2015-03" db="EMBL/GenBank/DDBJ databases">
        <authorList>
            <consortium name="Pathogen Informatics"/>
        </authorList>
    </citation>
    <scope>NUCLEOTIDE SEQUENCE [LARGE SCALE GENOMIC DNA]</scope>
    <source>
        <strain evidence="2 9">Bir 172</strain>
        <strain evidence="3 10">Bir 185</strain>
        <strain evidence="1 8">C09601061</strain>
        <strain evidence="4 6">D00501624</strain>
        <strain evidence="5 7">M09401471</strain>
    </source>
</reference>
<proteinExistence type="predicted"/>
<protein>
    <submittedName>
        <fullName evidence="1">Uncharacterized protein</fullName>
    </submittedName>
</protein>
<evidence type="ECO:0000313" key="3">
    <source>
        <dbReference type="EMBL" id="CKS90113.1"/>
    </source>
</evidence>
<evidence type="ECO:0000313" key="1">
    <source>
        <dbReference type="EMBL" id="CFS00544.1"/>
    </source>
</evidence>
<dbReference type="EMBL" id="CGCX01001733">
    <property type="protein sequence ID" value="CFS00544.1"/>
    <property type="molecule type" value="Genomic_DNA"/>
</dbReference>
<accession>A0A655DPS4</accession>
<name>A0A655DPS4_MYCTX</name>
<evidence type="ECO:0000313" key="2">
    <source>
        <dbReference type="EMBL" id="CKS39346.1"/>
    </source>
</evidence>
<evidence type="ECO:0000313" key="6">
    <source>
        <dbReference type="Proteomes" id="UP000039217"/>
    </source>
</evidence>
<dbReference type="EMBL" id="CQQC01000150">
    <property type="protein sequence ID" value="CNU45090.1"/>
    <property type="molecule type" value="Genomic_DNA"/>
</dbReference>
<evidence type="ECO:0000313" key="5">
    <source>
        <dbReference type="EMBL" id="COV51796.1"/>
    </source>
</evidence>
<dbReference type="EMBL" id="CNFT01001134">
    <property type="protein sequence ID" value="CKS90113.1"/>
    <property type="molecule type" value="Genomic_DNA"/>
</dbReference>
<evidence type="ECO:0000313" key="4">
    <source>
        <dbReference type="EMBL" id="CNU45090.1"/>
    </source>
</evidence>
<dbReference type="AlphaFoldDB" id="A0A655DPS4"/>
<dbReference type="Proteomes" id="UP000050164">
    <property type="component" value="Unassembled WGS sequence"/>
</dbReference>
<dbReference type="EMBL" id="CSAJ01000027">
    <property type="protein sequence ID" value="COV51796.1"/>
    <property type="molecule type" value="Genomic_DNA"/>
</dbReference>
<evidence type="ECO:0000313" key="9">
    <source>
        <dbReference type="Proteomes" id="UP000048948"/>
    </source>
</evidence>
<dbReference type="Proteomes" id="UP000039217">
    <property type="component" value="Unassembled WGS sequence"/>
</dbReference>